<dbReference type="Proteomes" id="UP000622707">
    <property type="component" value="Unassembled WGS sequence"/>
</dbReference>
<organism evidence="1 2">
    <name type="scientific">Ramlibacter alkalitolerans</name>
    <dbReference type="NCBI Taxonomy" id="2039631"/>
    <lineage>
        <taxon>Bacteria</taxon>
        <taxon>Pseudomonadati</taxon>
        <taxon>Pseudomonadota</taxon>
        <taxon>Betaproteobacteria</taxon>
        <taxon>Burkholderiales</taxon>
        <taxon>Comamonadaceae</taxon>
        <taxon>Ramlibacter</taxon>
    </lineage>
</organism>
<proteinExistence type="predicted"/>
<keyword evidence="2" id="KW-1185">Reference proteome</keyword>
<dbReference type="EMBL" id="JAEQND010000013">
    <property type="protein sequence ID" value="MBL0427878.1"/>
    <property type="molecule type" value="Genomic_DNA"/>
</dbReference>
<dbReference type="RefSeq" id="WP_201692509.1">
    <property type="nucleotide sequence ID" value="NZ_JAEQND010000013.1"/>
</dbReference>
<accession>A0ABS1JUE5</accession>
<protein>
    <recommendedName>
        <fullName evidence="3">FCP1 homology domain-containing protein</fullName>
    </recommendedName>
</protein>
<dbReference type="Pfam" id="PF18143">
    <property type="entry name" value="HAD_SAK_2"/>
    <property type="match status" value="1"/>
</dbReference>
<evidence type="ECO:0008006" key="3">
    <source>
        <dbReference type="Google" id="ProtNLM"/>
    </source>
</evidence>
<evidence type="ECO:0000313" key="2">
    <source>
        <dbReference type="Proteomes" id="UP000622707"/>
    </source>
</evidence>
<sequence>MAATLFIDVDGVFHRPGTVSFNEDGTVSGEGAFQWLPHLLAVLEDFPDVRVLVHSSWRMSWETDEQLKAVLPPALASRVAGATPRELASRFASIQAYCECEQVEHFVILDDEPSAYPVGLEQLVVCDPQAGLSDTAVQERLRRALARALPAV</sequence>
<reference evidence="1 2" key="1">
    <citation type="journal article" date="2017" name="Int. J. Syst. Evol. Microbiol.">
        <title>Ramlibacter alkalitolerans sp. nov., alkali-tolerant bacterium isolated from soil of ginseng.</title>
        <authorList>
            <person name="Lee D.H."/>
            <person name="Cha C.J."/>
        </authorList>
    </citation>
    <scope>NUCLEOTIDE SEQUENCE [LARGE SCALE GENOMIC DNA]</scope>
    <source>
        <strain evidence="1 2">KACC 19305</strain>
    </source>
</reference>
<gene>
    <name evidence="1" type="ORF">JI746_22415</name>
</gene>
<name>A0ABS1JUE5_9BURK</name>
<evidence type="ECO:0000313" key="1">
    <source>
        <dbReference type="EMBL" id="MBL0427878.1"/>
    </source>
</evidence>
<comment type="caution">
    <text evidence="1">The sequence shown here is derived from an EMBL/GenBank/DDBJ whole genome shotgun (WGS) entry which is preliminary data.</text>
</comment>